<dbReference type="OrthoDB" id="2472181at2"/>
<dbReference type="InterPro" id="IPR036736">
    <property type="entry name" value="ACP-like_sf"/>
</dbReference>
<keyword evidence="3" id="KW-0812">Transmembrane</keyword>
<dbReference type="InterPro" id="IPR000873">
    <property type="entry name" value="AMP-dep_synth/lig_dom"/>
</dbReference>
<dbReference type="GO" id="GO:0044550">
    <property type="term" value="P:secondary metabolite biosynthetic process"/>
    <property type="evidence" value="ECO:0007669"/>
    <property type="project" value="TreeGrafter"/>
</dbReference>
<dbReference type="AlphaFoldDB" id="A0A660LFF2"/>
<dbReference type="InterPro" id="IPR011004">
    <property type="entry name" value="Trimer_LpxA-like_sf"/>
</dbReference>
<dbReference type="InterPro" id="IPR012728">
    <property type="entry name" value="Pls/PosA_C"/>
</dbReference>
<evidence type="ECO:0000259" key="4">
    <source>
        <dbReference type="PROSITE" id="PS50075"/>
    </source>
</evidence>
<dbReference type="PROSITE" id="PS00455">
    <property type="entry name" value="AMP_BINDING"/>
    <property type="match status" value="1"/>
</dbReference>
<evidence type="ECO:0000256" key="2">
    <source>
        <dbReference type="ARBA" id="ARBA00022553"/>
    </source>
</evidence>
<evidence type="ECO:0000256" key="3">
    <source>
        <dbReference type="SAM" id="Phobius"/>
    </source>
</evidence>
<evidence type="ECO:0000313" key="6">
    <source>
        <dbReference type="Proteomes" id="UP000278962"/>
    </source>
</evidence>
<dbReference type="SMART" id="SM00823">
    <property type="entry name" value="PKS_PP"/>
    <property type="match status" value="1"/>
</dbReference>
<dbReference type="InterPro" id="IPR010071">
    <property type="entry name" value="AA_adenyl_dom"/>
</dbReference>
<comment type="caution">
    <text evidence="5">The sequence shown here is derived from an EMBL/GenBank/DDBJ whole genome shotgun (WGS) entry which is preliminary data.</text>
</comment>
<dbReference type="InterPro" id="IPR009081">
    <property type="entry name" value="PP-bd_ACP"/>
</dbReference>
<dbReference type="Gene3D" id="2.160.10.10">
    <property type="entry name" value="Hexapeptide repeat proteins"/>
    <property type="match status" value="3"/>
</dbReference>
<dbReference type="Gene3D" id="1.10.1200.10">
    <property type="entry name" value="ACP-like"/>
    <property type="match status" value="1"/>
</dbReference>
<feature type="transmembrane region" description="Helical" evidence="3">
    <location>
        <begin position="1053"/>
        <end position="1077"/>
    </location>
</feature>
<keyword evidence="3" id="KW-1133">Transmembrane helix</keyword>
<feature type="transmembrane region" description="Helical" evidence="3">
    <location>
        <begin position="810"/>
        <end position="835"/>
    </location>
</feature>
<feature type="transmembrane region" description="Helical" evidence="3">
    <location>
        <begin position="83"/>
        <end position="100"/>
    </location>
</feature>
<organism evidence="5 6">
    <name type="scientific">Solirubrobacter pauli</name>
    <dbReference type="NCBI Taxonomy" id="166793"/>
    <lineage>
        <taxon>Bacteria</taxon>
        <taxon>Bacillati</taxon>
        <taxon>Actinomycetota</taxon>
        <taxon>Thermoleophilia</taxon>
        <taxon>Solirubrobacterales</taxon>
        <taxon>Solirubrobacteraceae</taxon>
        <taxon>Solirubrobacter</taxon>
    </lineage>
</organism>
<dbReference type="NCBIfam" id="TIGR01733">
    <property type="entry name" value="AA-adenyl-dom"/>
    <property type="match status" value="1"/>
</dbReference>
<dbReference type="PROSITE" id="PS50075">
    <property type="entry name" value="CARRIER"/>
    <property type="match status" value="1"/>
</dbReference>
<dbReference type="InterPro" id="IPR020806">
    <property type="entry name" value="PKS_PP-bd"/>
</dbReference>
<evidence type="ECO:0000313" key="5">
    <source>
        <dbReference type="EMBL" id="RKQ93026.1"/>
    </source>
</evidence>
<dbReference type="Pfam" id="PF00550">
    <property type="entry name" value="PP-binding"/>
    <property type="match status" value="1"/>
</dbReference>
<protein>
    <submittedName>
        <fullName evidence="5">Non-ribosomal peptide synthetase-like protein</fullName>
    </submittedName>
</protein>
<dbReference type="PANTHER" id="PTHR45527">
    <property type="entry name" value="NONRIBOSOMAL PEPTIDE SYNTHETASE"/>
    <property type="match status" value="1"/>
</dbReference>
<sequence>MSTLDLPDTHAPTPRPPRATLVDVFDATVAAHGERLALDTPGAQLTYTALAERVHVVADRLRDGGVGPGDRVGVRVASGTHELYIAILGVLAAGAAYVPVDADDRAARAEQIFTDAGACAAVGDGLELHWRNAPSGRAGRPGPDDDAWIIFTSGSTGAPKGVAVSHRSAVAFLDGEAELWRVHPEDRVLAGLSVAFDASCEEMWLAWANGAALVPAPRALVRSGVELGPWLAERRVSVISTVPTLAAIWDDTALASVRLLILGGEACPESLVQRLAGDRELWNTYGPTEATVVSTATRLMPGAPVTIGEPLRGWELAIVDEREQPAEEGELVIGGVGLGRYLRADLDAERYRALPVLGWERAYRTGDIVRRTDHGLEFVGRRDHQVKIGGRRIELGEIDDALSAVPGVRAAATVVQSSAAGNKLLVGYVAGTLTPEAVRADVAARLPASLVPQIVVLDELPLATSGKVDRKALPWPPPGAGESHGLTAAEERLAEHWREQLGPVTVGPDSDFFALGGTSLAAAKLVSVLRVEHPSVAVADVYEQRTLRAFSARLEQIAGPGTDAVPEVSLRGARRLQLLQLVGVVVLFAIQAVPWLLGTLVYGNVVDIGTPHVGWLWLGAAWMLLASPPAHVALQFVCTRVLLRGVQPGRYSRYSGLAARLWFIDRLAEVTRYERLGGTPWAAKYARLVGAEVGDGARLATVPPAGALLRIGAGATVEGNVDLRGWWIDGQELVVGAIEVGPQARIGSRSLLNPGTVVGAGAEIEPGTVVEGEVPAGERWGGAPGRRIGVAGEHWPAEPPAPTRAGLWPLAFAASLGLELTLGLAAFAPAVGLLALLGSDLPTLGSSTGELAFEVAVITAISVPLTALIVALTLRLVWRLVRPGWHDEHGPTGWALWFGEELKKSSITLLFPLYASTFTRPWYRLMGVTVGRGTELSVSTGLNPLVSFGTLSQGTDDIGFCTSRSRDGWMRVEPITVGDRTFLGPGSILRGGTTLGDDSLLGVMTLSPEHPAQGTSWLGVPALELPRHPDAADPSRTVDPPRRLRIGRAVMDVVRLLGPNAIALFVEVLELTAMVAICARYGVLAAALTAPFVLIAGGVVCTAVTIAMKWVLIGRYRRSVHPLWSGFVWRDELMNAAQEQLADEKLLRLTIGTPIMSLYLRAMGARIGRGVWCETTAVTEHDMITLDDGAAVNRGACLMTHLFHDRLLRIGPTHLDPGATLGPTAVVLPDTHVGAGTVLEGHSVVLRGEELPDGTRWHGTPVIAR</sequence>
<dbReference type="InterPro" id="IPR045851">
    <property type="entry name" value="AMP-bd_C_sf"/>
</dbReference>
<proteinExistence type="predicted"/>
<evidence type="ECO:0000256" key="1">
    <source>
        <dbReference type="ARBA" id="ARBA00022450"/>
    </source>
</evidence>
<keyword evidence="2" id="KW-0597">Phosphoprotein</keyword>
<dbReference type="GO" id="GO:0005737">
    <property type="term" value="C:cytoplasm"/>
    <property type="evidence" value="ECO:0007669"/>
    <property type="project" value="TreeGrafter"/>
</dbReference>
<dbReference type="EMBL" id="RBIL01000001">
    <property type="protein sequence ID" value="RKQ93026.1"/>
    <property type="molecule type" value="Genomic_DNA"/>
</dbReference>
<reference evidence="5 6" key="1">
    <citation type="submission" date="2018-10" db="EMBL/GenBank/DDBJ databases">
        <title>Genomic Encyclopedia of Archaeal and Bacterial Type Strains, Phase II (KMG-II): from individual species to whole genera.</title>
        <authorList>
            <person name="Goeker M."/>
        </authorList>
    </citation>
    <scope>NUCLEOTIDE SEQUENCE [LARGE SCALE GENOMIC DNA]</scope>
    <source>
        <strain evidence="5 6">DSM 14954</strain>
    </source>
</reference>
<accession>A0A660LFF2</accession>
<dbReference type="CDD" id="cd05930">
    <property type="entry name" value="A_NRPS"/>
    <property type="match status" value="1"/>
</dbReference>
<dbReference type="Pfam" id="PF00501">
    <property type="entry name" value="AMP-binding"/>
    <property type="match status" value="1"/>
</dbReference>
<feature type="domain" description="Carrier" evidence="4">
    <location>
        <begin position="484"/>
        <end position="558"/>
    </location>
</feature>
<dbReference type="SUPFAM" id="SSF51161">
    <property type="entry name" value="Trimeric LpxA-like enzymes"/>
    <property type="match status" value="3"/>
</dbReference>
<keyword evidence="1" id="KW-0596">Phosphopantetheine</keyword>
<dbReference type="Proteomes" id="UP000278962">
    <property type="component" value="Unassembled WGS sequence"/>
</dbReference>
<name>A0A660LFF2_9ACTN</name>
<feature type="transmembrane region" description="Helical" evidence="3">
    <location>
        <begin position="855"/>
        <end position="878"/>
    </location>
</feature>
<keyword evidence="3" id="KW-0472">Membrane</keyword>
<dbReference type="Gene3D" id="3.30.300.30">
    <property type="match status" value="1"/>
</dbReference>
<dbReference type="NCBIfam" id="TIGR02353">
    <property type="entry name" value="NRPS_term_dom"/>
    <property type="match status" value="1"/>
</dbReference>
<feature type="transmembrane region" description="Helical" evidence="3">
    <location>
        <begin position="615"/>
        <end position="643"/>
    </location>
</feature>
<dbReference type="GO" id="GO:0031177">
    <property type="term" value="F:phosphopantetheine binding"/>
    <property type="evidence" value="ECO:0007669"/>
    <property type="project" value="InterPro"/>
</dbReference>
<gene>
    <name evidence="5" type="ORF">C8N24_2885</name>
</gene>
<dbReference type="SUPFAM" id="SSF47336">
    <property type="entry name" value="ACP-like"/>
    <property type="match status" value="1"/>
</dbReference>
<dbReference type="SUPFAM" id="SSF56801">
    <property type="entry name" value="Acetyl-CoA synthetase-like"/>
    <property type="match status" value="1"/>
</dbReference>
<dbReference type="GO" id="GO:0043041">
    <property type="term" value="P:amino acid activation for nonribosomal peptide biosynthetic process"/>
    <property type="evidence" value="ECO:0007669"/>
    <property type="project" value="TreeGrafter"/>
</dbReference>
<dbReference type="PANTHER" id="PTHR45527:SF1">
    <property type="entry name" value="FATTY ACID SYNTHASE"/>
    <property type="match status" value="1"/>
</dbReference>
<feature type="transmembrane region" description="Helical" evidence="3">
    <location>
        <begin position="1083"/>
        <end position="1108"/>
    </location>
</feature>
<dbReference type="InterPro" id="IPR020845">
    <property type="entry name" value="AMP-binding_CS"/>
</dbReference>
<dbReference type="RefSeq" id="WP_121250792.1">
    <property type="nucleotide sequence ID" value="NZ_RBIL01000001.1"/>
</dbReference>
<dbReference type="InterPro" id="IPR042099">
    <property type="entry name" value="ANL_N_sf"/>
</dbReference>
<dbReference type="Gene3D" id="3.40.50.12780">
    <property type="entry name" value="N-terminal domain of ligase-like"/>
    <property type="match status" value="1"/>
</dbReference>
<keyword evidence="6" id="KW-1185">Reference proteome</keyword>
<feature type="transmembrane region" description="Helical" evidence="3">
    <location>
        <begin position="578"/>
        <end position="603"/>
    </location>
</feature>